<dbReference type="FunCoup" id="E1ZFI4">
    <property type="interactions" value="1483"/>
</dbReference>
<dbReference type="KEGG" id="cvr:CHLNCDRAFT_57928"/>
<dbReference type="GeneID" id="17354551"/>
<comment type="subcellular location">
    <subcellularLocation>
        <location evidence="4">Nucleus</location>
    </subcellularLocation>
</comment>
<evidence type="ECO:0000259" key="14">
    <source>
        <dbReference type="SMART" id="SM01124"/>
    </source>
</evidence>
<reference evidence="15 16" key="1">
    <citation type="journal article" date="2010" name="Plant Cell">
        <title>The Chlorella variabilis NC64A genome reveals adaptation to photosymbiosis, coevolution with viruses, and cryptic sex.</title>
        <authorList>
            <person name="Blanc G."/>
            <person name="Duncan G."/>
            <person name="Agarkova I."/>
            <person name="Borodovsky M."/>
            <person name="Gurnon J."/>
            <person name="Kuo A."/>
            <person name="Lindquist E."/>
            <person name="Lucas S."/>
            <person name="Pangilinan J."/>
            <person name="Polle J."/>
            <person name="Salamov A."/>
            <person name="Terry A."/>
            <person name="Yamada T."/>
            <person name="Dunigan D.D."/>
            <person name="Grigoriev I.V."/>
            <person name="Claverie J.M."/>
            <person name="Van Etten J.L."/>
        </authorList>
    </citation>
    <scope>NUCLEOTIDE SEQUENCE [LARGE SCALE GENOMIC DNA]</scope>
    <source>
        <strain evidence="15 16">NC64A</strain>
    </source>
</reference>
<feature type="region of interest" description="Disordered" evidence="13">
    <location>
        <begin position="534"/>
        <end position="557"/>
    </location>
</feature>
<evidence type="ECO:0000256" key="8">
    <source>
        <dbReference type="ARBA" id="ARBA00022801"/>
    </source>
</evidence>
<dbReference type="InterPro" id="IPR041816">
    <property type="entry name" value="Dbr1_N"/>
</dbReference>
<dbReference type="eggNOG" id="KOG2863">
    <property type="taxonomic scope" value="Eukaryota"/>
</dbReference>
<keyword evidence="6" id="KW-0507">mRNA processing</keyword>
<dbReference type="AlphaFoldDB" id="E1ZFI4"/>
<comment type="cofactor">
    <cofactor evidence="1">
        <name>Mn(2+)</name>
        <dbReference type="ChEBI" id="CHEBI:29035"/>
    </cofactor>
</comment>
<dbReference type="EMBL" id="GL433845">
    <property type="protein sequence ID" value="EFN55283.1"/>
    <property type="molecule type" value="Genomic_DNA"/>
</dbReference>
<evidence type="ECO:0000256" key="11">
    <source>
        <dbReference type="ARBA" id="ARBA00023211"/>
    </source>
</evidence>
<dbReference type="SUPFAM" id="SSF56300">
    <property type="entry name" value="Metallo-dependent phosphatases"/>
    <property type="match status" value="1"/>
</dbReference>
<evidence type="ECO:0000256" key="10">
    <source>
        <dbReference type="ARBA" id="ARBA00023004"/>
    </source>
</evidence>
<protein>
    <recommendedName>
        <fullName evidence="14">Lariat debranching enzyme C-terminal domain-containing protein</fullName>
    </recommendedName>
</protein>
<dbReference type="InterPro" id="IPR004843">
    <property type="entry name" value="Calcineurin-like_PHP"/>
</dbReference>
<dbReference type="Pfam" id="PF00149">
    <property type="entry name" value="Metallophos"/>
    <property type="match status" value="1"/>
</dbReference>
<dbReference type="RefSeq" id="XP_005847385.1">
    <property type="nucleotide sequence ID" value="XM_005847323.1"/>
</dbReference>
<dbReference type="GO" id="GO:0000398">
    <property type="term" value="P:mRNA splicing, via spliceosome"/>
    <property type="evidence" value="ECO:0007669"/>
    <property type="project" value="TreeGrafter"/>
</dbReference>
<dbReference type="InParanoid" id="E1ZFI4"/>
<name>E1ZFI4_CHLVA</name>
<keyword evidence="12" id="KW-0539">Nucleus</keyword>
<accession>E1ZFI4</accession>
<dbReference type="PANTHER" id="PTHR12849:SF0">
    <property type="entry name" value="LARIAT DEBRANCHING ENZYME"/>
    <property type="match status" value="1"/>
</dbReference>
<evidence type="ECO:0000256" key="12">
    <source>
        <dbReference type="ARBA" id="ARBA00023242"/>
    </source>
</evidence>
<comment type="cofactor">
    <cofactor evidence="2">
        <name>Zn(2+)</name>
        <dbReference type="ChEBI" id="CHEBI:29105"/>
    </cofactor>
</comment>
<keyword evidence="9" id="KW-0862">Zinc</keyword>
<comment type="similarity">
    <text evidence="5">Belongs to the lariat debranching enzyme family.</text>
</comment>
<proteinExistence type="inferred from homology"/>
<dbReference type="GO" id="GO:0008419">
    <property type="term" value="F:RNA lariat debranching enzyme activity"/>
    <property type="evidence" value="ECO:0007669"/>
    <property type="project" value="UniProtKB-ARBA"/>
</dbReference>
<feature type="domain" description="Lariat debranching enzyme C-terminal" evidence="14">
    <location>
        <begin position="273"/>
        <end position="412"/>
    </location>
</feature>
<organism evidence="16">
    <name type="scientific">Chlorella variabilis</name>
    <name type="common">Green alga</name>
    <dbReference type="NCBI Taxonomy" id="554065"/>
    <lineage>
        <taxon>Eukaryota</taxon>
        <taxon>Viridiplantae</taxon>
        <taxon>Chlorophyta</taxon>
        <taxon>core chlorophytes</taxon>
        <taxon>Trebouxiophyceae</taxon>
        <taxon>Chlorellales</taxon>
        <taxon>Chlorellaceae</taxon>
        <taxon>Chlorella clade</taxon>
        <taxon>Chlorella</taxon>
    </lineage>
</organism>
<evidence type="ECO:0000256" key="4">
    <source>
        <dbReference type="ARBA" id="ARBA00004123"/>
    </source>
</evidence>
<evidence type="ECO:0000256" key="1">
    <source>
        <dbReference type="ARBA" id="ARBA00001936"/>
    </source>
</evidence>
<dbReference type="Pfam" id="PF05011">
    <property type="entry name" value="DBR1"/>
    <property type="match status" value="1"/>
</dbReference>
<keyword evidence="8" id="KW-0378">Hydrolase</keyword>
<dbReference type="OrthoDB" id="407609at2759"/>
<feature type="compositionally biased region" description="Basic and acidic residues" evidence="13">
    <location>
        <begin position="644"/>
        <end position="658"/>
    </location>
</feature>
<dbReference type="InterPro" id="IPR007708">
    <property type="entry name" value="DBR1_C"/>
</dbReference>
<keyword evidence="7" id="KW-0479">Metal-binding</keyword>
<dbReference type="PANTHER" id="PTHR12849">
    <property type="entry name" value="RNA LARIAT DEBRANCHING ENZYME"/>
    <property type="match status" value="1"/>
</dbReference>
<dbReference type="CDD" id="cd00844">
    <property type="entry name" value="MPP_Dbr1_N"/>
    <property type="match status" value="1"/>
</dbReference>
<evidence type="ECO:0000256" key="13">
    <source>
        <dbReference type="SAM" id="MobiDB-lite"/>
    </source>
</evidence>
<comment type="cofactor">
    <cofactor evidence="3">
        <name>Fe(2+)</name>
        <dbReference type="ChEBI" id="CHEBI:29033"/>
    </cofactor>
</comment>
<evidence type="ECO:0000256" key="3">
    <source>
        <dbReference type="ARBA" id="ARBA00001954"/>
    </source>
</evidence>
<evidence type="ECO:0000256" key="5">
    <source>
        <dbReference type="ARBA" id="ARBA00006045"/>
    </source>
</evidence>
<evidence type="ECO:0000256" key="6">
    <source>
        <dbReference type="ARBA" id="ARBA00022664"/>
    </source>
</evidence>
<keyword evidence="11" id="KW-0464">Manganese</keyword>
<keyword evidence="16" id="KW-1185">Reference proteome</keyword>
<evidence type="ECO:0000313" key="15">
    <source>
        <dbReference type="EMBL" id="EFN55283.1"/>
    </source>
</evidence>
<evidence type="ECO:0000313" key="16">
    <source>
        <dbReference type="Proteomes" id="UP000008141"/>
    </source>
</evidence>
<sequence length="678" mass="74232">MAATPSRRGLRIAVEGCGHGELDRIYETMALLEQKEGRKIDLLICCGDFQAVRNMDDLECMACPPKYRHIATFYKYYSGQVKPPYPTLFIGGNHEAANYLWELYYGGWAAPDIFFLGYAGVVRFGGVRIGGLSGIFKEPHYGLGHFERPPYHAGSMRSAYHIRELEVGGEGWAVHRLLRLRQPLDVFLSHDWPQGIARHGDTNRLLQRKSFLRREIADNSLGSPPAAQLLGALRPAYWFSAHLHTKFAALVVHDAPQHAAAQQAQQQAQQAQQQAQQQYPTATRFLSLDKCLPGRSFLQVIEFPDAEGPLEFSYDEEWLAVLRSTHGLLSLQRRAAPLPRGPPPPPAPQELAEVRRRLEERGGAAVPRNFVRTVPAYDPSQPQMRSGTMPQQAVRNPQTVAFLELLGLPYNLEHEAGGYGSGGGGYGGFQGGSGGGFGDGGFAGGSGYGTAPTACRHRRVNHHRVALPVVRLGGVQIANCELLPASSDSPRHPISETAILHPLAMEKLARRTRAQTVTNHNTPRQIRARLSFPRRKAQQEVPASDAPAQPVARSSSGRMALGPWLGSFGSMGEMGGLLDQDPPSPTLFATSQGRVFADLSGAPVASSDLLLSTPEVVAAPAAEHPEDSRGGRQAMAQEVSVLRRKAEEGRQRGPENRGPRANVARRRYRMIGQARRMN</sequence>
<dbReference type="STRING" id="554065.E1ZFI4"/>
<dbReference type="Proteomes" id="UP000008141">
    <property type="component" value="Unassembled WGS sequence"/>
</dbReference>
<dbReference type="InterPro" id="IPR029052">
    <property type="entry name" value="Metallo-depent_PP-like"/>
</dbReference>
<keyword evidence="10" id="KW-0408">Iron</keyword>
<dbReference type="GO" id="GO:0005634">
    <property type="term" value="C:nucleus"/>
    <property type="evidence" value="ECO:0007669"/>
    <property type="project" value="UniProtKB-SubCell"/>
</dbReference>
<evidence type="ECO:0000256" key="7">
    <source>
        <dbReference type="ARBA" id="ARBA00022723"/>
    </source>
</evidence>
<evidence type="ECO:0000256" key="2">
    <source>
        <dbReference type="ARBA" id="ARBA00001947"/>
    </source>
</evidence>
<evidence type="ECO:0000256" key="9">
    <source>
        <dbReference type="ARBA" id="ARBA00022833"/>
    </source>
</evidence>
<gene>
    <name evidence="15" type="ORF">CHLNCDRAFT_57928</name>
</gene>
<dbReference type="SMART" id="SM01124">
    <property type="entry name" value="DBR1"/>
    <property type="match status" value="1"/>
</dbReference>
<dbReference type="FunFam" id="3.60.21.10:FF:000035">
    <property type="entry name" value="Lariat debranching enzyme"/>
    <property type="match status" value="1"/>
</dbReference>
<dbReference type="GO" id="GO:0046872">
    <property type="term" value="F:metal ion binding"/>
    <property type="evidence" value="ECO:0007669"/>
    <property type="project" value="UniProtKB-KW"/>
</dbReference>
<feature type="region of interest" description="Disordered" evidence="13">
    <location>
        <begin position="644"/>
        <end position="678"/>
    </location>
</feature>